<reference evidence="1" key="1">
    <citation type="submission" date="2023-08" db="EMBL/GenBank/DDBJ databases">
        <title>Reference Genome Resource for the Citrus Pathogen Phytophthora citrophthora.</title>
        <authorList>
            <person name="Moller H."/>
            <person name="Coetzee B."/>
            <person name="Rose L.J."/>
            <person name="Van Niekerk J.M."/>
        </authorList>
    </citation>
    <scope>NUCLEOTIDE SEQUENCE</scope>
    <source>
        <strain evidence="1">STE-U-9442</strain>
    </source>
</reference>
<accession>A0AAD9G0J9</accession>
<evidence type="ECO:0000313" key="1">
    <source>
        <dbReference type="EMBL" id="KAK1929789.1"/>
    </source>
</evidence>
<sequence length="133" mass="14026">MADGRVVRCFEEVSLDLELVTIAGPVATRSVTCVILPGEGDEFLLGSDALKSLGIIVQDQLDQLVGASLLEVEEDEFPVGYGLSEAEEQVRVAPDFGQLVANVVVNGLPTPHVAAVQAILGIPARMLTQVTLT</sequence>
<protein>
    <submittedName>
        <fullName evidence="1">Uncharacterized protein</fullName>
    </submittedName>
</protein>
<evidence type="ECO:0000313" key="2">
    <source>
        <dbReference type="Proteomes" id="UP001259832"/>
    </source>
</evidence>
<dbReference type="AlphaFoldDB" id="A0AAD9G0J9"/>
<proteinExistence type="predicted"/>
<keyword evidence="2" id="KW-1185">Reference proteome</keyword>
<gene>
    <name evidence="1" type="ORF">P3T76_014635</name>
</gene>
<dbReference type="Proteomes" id="UP001259832">
    <property type="component" value="Unassembled WGS sequence"/>
</dbReference>
<dbReference type="EMBL" id="JASMQC010000044">
    <property type="protein sequence ID" value="KAK1929789.1"/>
    <property type="molecule type" value="Genomic_DNA"/>
</dbReference>
<name>A0AAD9G0J9_9STRA</name>
<organism evidence="1 2">
    <name type="scientific">Phytophthora citrophthora</name>
    <dbReference type="NCBI Taxonomy" id="4793"/>
    <lineage>
        <taxon>Eukaryota</taxon>
        <taxon>Sar</taxon>
        <taxon>Stramenopiles</taxon>
        <taxon>Oomycota</taxon>
        <taxon>Peronosporomycetes</taxon>
        <taxon>Peronosporales</taxon>
        <taxon>Peronosporaceae</taxon>
        <taxon>Phytophthora</taxon>
    </lineage>
</organism>
<comment type="caution">
    <text evidence="1">The sequence shown here is derived from an EMBL/GenBank/DDBJ whole genome shotgun (WGS) entry which is preliminary data.</text>
</comment>